<dbReference type="PANTHER" id="PTHR12459:SF15">
    <property type="entry name" value="TRANSMEMBRANE PROTEIN 135"/>
    <property type="match status" value="1"/>
</dbReference>
<name>A0A8J2LRV9_9HEXA</name>
<dbReference type="GO" id="GO:0012505">
    <property type="term" value="C:endomembrane system"/>
    <property type="evidence" value="ECO:0007669"/>
    <property type="project" value="UniProtKB-SubCell"/>
</dbReference>
<comment type="subcellular location">
    <subcellularLocation>
        <location evidence="1">Endomembrane system</location>
        <topology evidence="1">Multi-pass membrane protein</topology>
    </subcellularLocation>
</comment>
<evidence type="ECO:0000256" key="5">
    <source>
        <dbReference type="ARBA" id="ARBA00023136"/>
    </source>
</evidence>
<evidence type="ECO:0000259" key="7">
    <source>
        <dbReference type="Pfam" id="PF15982"/>
    </source>
</evidence>
<keyword evidence="5 6" id="KW-0472">Membrane</keyword>
<proteinExistence type="inferred from homology"/>
<evidence type="ECO:0000256" key="3">
    <source>
        <dbReference type="ARBA" id="ARBA00022692"/>
    </source>
</evidence>
<feature type="transmembrane region" description="Helical" evidence="6">
    <location>
        <begin position="101"/>
        <end position="121"/>
    </location>
</feature>
<protein>
    <recommendedName>
        <fullName evidence="7">Transmembrane protein 135 N-terminal domain-containing protein</fullName>
    </recommendedName>
</protein>
<organism evidence="8 9">
    <name type="scientific">Allacma fusca</name>
    <dbReference type="NCBI Taxonomy" id="39272"/>
    <lineage>
        <taxon>Eukaryota</taxon>
        <taxon>Metazoa</taxon>
        <taxon>Ecdysozoa</taxon>
        <taxon>Arthropoda</taxon>
        <taxon>Hexapoda</taxon>
        <taxon>Collembola</taxon>
        <taxon>Symphypleona</taxon>
        <taxon>Sminthuridae</taxon>
        <taxon>Allacma</taxon>
    </lineage>
</organism>
<evidence type="ECO:0000256" key="6">
    <source>
        <dbReference type="SAM" id="Phobius"/>
    </source>
</evidence>
<dbReference type="EMBL" id="CAJVCH010571100">
    <property type="protein sequence ID" value="CAG7836621.1"/>
    <property type="molecule type" value="Genomic_DNA"/>
</dbReference>
<accession>A0A8J2LRV9</accession>
<dbReference type="InterPro" id="IPR026749">
    <property type="entry name" value="Tmem135"/>
</dbReference>
<evidence type="ECO:0000256" key="4">
    <source>
        <dbReference type="ARBA" id="ARBA00022989"/>
    </source>
</evidence>
<dbReference type="Proteomes" id="UP000708208">
    <property type="component" value="Unassembled WGS sequence"/>
</dbReference>
<evidence type="ECO:0000256" key="1">
    <source>
        <dbReference type="ARBA" id="ARBA00004127"/>
    </source>
</evidence>
<comment type="similarity">
    <text evidence="2">Belongs to the TMEM135 family.</text>
</comment>
<feature type="non-terminal residue" evidence="8">
    <location>
        <position position="1"/>
    </location>
</feature>
<keyword evidence="9" id="KW-1185">Reference proteome</keyword>
<feature type="non-terminal residue" evidence="8">
    <location>
        <position position="343"/>
    </location>
</feature>
<evidence type="ECO:0000313" key="9">
    <source>
        <dbReference type="Proteomes" id="UP000708208"/>
    </source>
</evidence>
<dbReference type="PANTHER" id="PTHR12459">
    <property type="entry name" value="TRANSMEMBRANE PROTEIN 135-RELATED"/>
    <property type="match status" value="1"/>
</dbReference>
<keyword evidence="4 6" id="KW-1133">Transmembrane helix</keyword>
<feature type="domain" description="Transmembrane protein 135 N-terminal" evidence="7">
    <location>
        <begin position="12"/>
        <end position="145"/>
    </location>
</feature>
<evidence type="ECO:0000313" key="8">
    <source>
        <dbReference type="EMBL" id="CAG7836621.1"/>
    </source>
</evidence>
<dbReference type="Pfam" id="PF15982">
    <property type="entry name" value="TMEM135_C_rich"/>
    <property type="match status" value="1"/>
</dbReference>
<dbReference type="AlphaFoldDB" id="A0A8J2LRV9"/>
<reference evidence="8" key="1">
    <citation type="submission" date="2021-06" db="EMBL/GenBank/DDBJ databases">
        <authorList>
            <person name="Hodson N. C."/>
            <person name="Mongue J. A."/>
            <person name="Jaron S. K."/>
        </authorList>
    </citation>
    <scope>NUCLEOTIDE SEQUENCE</scope>
</reference>
<comment type="caution">
    <text evidence="8">The sequence shown here is derived from an EMBL/GenBank/DDBJ whole genome shotgun (WGS) entry which is preliminary data.</text>
</comment>
<dbReference type="OrthoDB" id="291792at2759"/>
<dbReference type="InterPro" id="IPR031926">
    <property type="entry name" value="TMEM135_N"/>
</dbReference>
<sequence>MAPAASKFDTLPFNCYELGHTWSPHCSHAAGSLGVNVFSESLKIYTSCYVLSLIATRRFPKSQNDLLKIVRDILRSSAFLTMNGFGFVTVFCALRKIFGGFNFFSVAYLPATIACYISILIEKPSRRPLLALYVTNVASETIFRMLRARGYVHNIKNFDMFLFVLSCTTLLYQMKKGNRRNDIIDTIFTKILGREEFLSKDRPGEVIQEEEVELNEEPNSRPIAVNAGGLVIGEEEQNAAEIQRRRLKDQSYRARFIRFVLWMHKCVEDIACQLERMVTDVYEGQIHERCPHKDSCLDYWLKGFSTRFASGFGIQAAIQSVFILRRFLLKPGKKEFSGVTEIL</sequence>
<gene>
    <name evidence="8" type="ORF">AFUS01_LOCUS45850</name>
</gene>
<keyword evidence="3 6" id="KW-0812">Transmembrane</keyword>
<evidence type="ECO:0000256" key="2">
    <source>
        <dbReference type="ARBA" id="ARBA00008924"/>
    </source>
</evidence>